<dbReference type="OrthoDB" id="9771846at2"/>
<dbReference type="CDD" id="cd06533">
    <property type="entry name" value="Glyco_transf_WecG_TagA"/>
    <property type="match status" value="1"/>
</dbReference>
<sequence>MIFPRKKLIAIDIDMGSYQDFIYRLVGLASYRTSSYTCVANVHMLVEAYKNKDFAKVVNQADVITPDGMPIAKGMNLIYGVQQDRVAGMTLLPDLLHASLKHDLSVFFYGGTAEMLYQTEKYCKKTLPGLKIAGVYSPPFRPLTAAEETEIIDRINASGAHFVFVALGCPKQEKWMASMKGRINACMVGIGGSLPVMIGMQKRAPDWMQRNSLEWLFRLTQEPKRLFKRYAITNHTFLYLLFRTYAKQGFKKKPLQVDLKNT</sequence>
<accession>A0A074KU82</accession>
<name>A0A074KU82_9BACT</name>
<dbReference type="Pfam" id="PF03808">
    <property type="entry name" value="Glyco_tran_WecG"/>
    <property type="match status" value="1"/>
</dbReference>
<dbReference type="GO" id="GO:0016758">
    <property type="term" value="F:hexosyltransferase activity"/>
    <property type="evidence" value="ECO:0007669"/>
    <property type="project" value="TreeGrafter"/>
</dbReference>
<keyword evidence="2 3" id="KW-0808">Transferase</keyword>
<dbReference type="RefSeq" id="WP_035079234.1">
    <property type="nucleotide sequence ID" value="NZ_JMIH01000037.1"/>
</dbReference>
<dbReference type="STRING" id="1048983.EL17_21125"/>
<dbReference type="eggNOG" id="COG1922">
    <property type="taxonomic scope" value="Bacteria"/>
</dbReference>
<evidence type="ECO:0000313" key="4">
    <source>
        <dbReference type="Proteomes" id="UP000027821"/>
    </source>
</evidence>
<evidence type="ECO:0000313" key="3">
    <source>
        <dbReference type="EMBL" id="KEO71825.1"/>
    </source>
</evidence>
<dbReference type="NCBIfam" id="TIGR00696">
    <property type="entry name" value="wecG_tagA_cpsF"/>
    <property type="match status" value="1"/>
</dbReference>
<dbReference type="PANTHER" id="PTHR34136">
    <property type="match status" value="1"/>
</dbReference>
<reference evidence="3 4" key="1">
    <citation type="submission" date="2014-04" db="EMBL/GenBank/DDBJ databases">
        <title>Characterization and application of a salt tolerant electro-active bacterium.</title>
        <authorList>
            <person name="Yang L."/>
            <person name="Wei S."/>
            <person name="Tay Q.X.M."/>
        </authorList>
    </citation>
    <scope>NUCLEOTIDE SEQUENCE [LARGE SCALE GENOMIC DNA]</scope>
    <source>
        <strain evidence="3 4">LY1</strain>
    </source>
</reference>
<dbReference type="EMBL" id="JMIH01000037">
    <property type="protein sequence ID" value="KEO71825.1"/>
    <property type="molecule type" value="Genomic_DNA"/>
</dbReference>
<dbReference type="Proteomes" id="UP000027821">
    <property type="component" value="Unassembled WGS sequence"/>
</dbReference>
<organism evidence="3 4">
    <name type="scientific">Anditalea andensis</name>
    <dbReference type="NCBI Taxonomy" id="1048983"/>
    <lineage>
        <taxon>Bacteria</taxon>
        <taxon>Pseudomonadati</taxon>
        <taxon>Bacteroidota</taxon>
        <taxon>Cytophagia</taxon>
        <taxon>Cytophagales</taxon>
        <taxon>Cytophagaceae</taxon>
        <taxon>Anditalea</taxon>
    </lineage>
</organism>
<evidence type="ECO:0000256" key="1">
    <source>
        <dbReference type="ARBA" id="ARBA00022676"/>
    </source>
</evidence>
<evidence type="ECO:0000256" key="2">
    <source>
        <dbReference type="ARBA" id="ARBA00022679"/>
    </source>
</evidence>
<proteinExistence type="predicted"/>
<keyword evidence="4" id="KW-1185">Reference proteome</keyword>
<dbReference type="InterPro" id="IPR004629">
    <property type="entry name" value="WecG_TagA_CpsF"/>
</dbReference>
<gene>
    <name evidence="3" type="ORF">EL17_21125</name>
</gene>
<dbReference type="AlphaFoldDB" id="A0A074KU82"/>
<dbReference type="PANTHER" id="PTHR34136:SF1">
    <property type="entry name" value="UDP-N-ACETYL-D-MANNOSAMINURONIC ACID TRANSFERASE"/>
    <property type="match status" value="1"/>
</dbReference>
<comment type="caution">
    <text evidence="3">The sequence shown here is derived from an EMBL/GenBank/DDBJ whole genome shotgun (WGS) entry which is preliminary data.</text>
</comment>
<protein>
    <submittedName>
        <fullName evidence="3">Glycosyl transferase</fullName>
    </submittedName>
</protein>
<keyword evidence="1" id="KW-0328">Glycosyltransferase</keyword>